<keyword evidence="1" id="KW-0175">Coiled coil</keyword>
<evidence type="ECO:0000313" key="4">
    <source>
        <dbReference type="Proteomes" id="UP000186817"/>
    </source>
</evidence>
<feature type="compositionally biased region" description="Basic and acidic residues" evidence="2">
    <location>
        <begin position="1"/>
        <end position="10"/>
    </location>
</feature>
<keyword evidence="4" id="KW-1185">Reference proteome</keyword>
<gene>
    <name evidence="3" type="ORF">AK812_SmicGene9671</name>
</gene>
<feature type="region of interest" description="Disordered" evidence="2">
    <location>
        <begin position="1"/>
        <end position="67"/>
    </location>
</feature>
<sequence length="803" mass="90049">MAPKKQDAKAKTKAKAKPTPKATGKKRNPSPPVAPDPKAGVRVKTEPGTAPDPANAGSASSSSGGLGVDRGTISKLLTSLKYQLKSQQNSEQQKADAQSVLNRCMDPGSTLEEKKHILQKLVTGGVRNCSWVHSMSVSTEAQEVESERVMANMLTRDAIFAQEGVDTKGMAEHTKEALLREILRVSQEKFGYTSHEELNTKFPQLSKYLFKWTLGLANEKSDIKRDILQSDMQNLKRLQLPGGTSNQEPSATKEFNDGMFFKGELKSVKAKLAKLEDEMKMAEVEFRRKANSDPCWSAKADELKAKVTLVSDCLTEVRGLLSIGLDIKGTNEKALIDLRKGVEDAANHEKAARAVMKGIKALLVDPEREDLPKAKRFRQDVFELSVGNDIAANRAARIAHNASLAGARGVDDLAKLKGKTNVSRDLLRKAFRNSKWPTVYETGIPFSDYSTRKNFIGKLSFLLPHEIIHSLLKVNSLDCFRGLQGPELFRGRPDLLECMQRVQREYSLDEPPLMLGLWIDGVPFNSDRSQSLECVTLSICGFKDWRMPLVCFPQSFKRKQETFEAIFEVLLWSFRCLILDSLPCNRHDGGPWQPSDAYRTKLCRKGDGIGTTAVLAELRGDWSMLKEVLHVPSWNSYRICWQCQCTKDMVKDVSRDAAWRCFACNYKAADQQFFSFPAVETSTIKLDFLHIMDLGVSQDWAGSLLFYLMEYRVPGNSRLEKCAVMYSSLKQYYDVHPDIDSKLPKLLPSMLRFEDQSGKKKARSYEPRAANAEASLAGCMKYQSTIWMLPARRRLSCYKGASD</sequence>
<name>A0A1Q9EI04_SYMMI</name>
<protein>
    <submittedName>
        <fullName evidence="3">Uncharacterized protein</fullName>
    </submittedName>
</protein>
<dbReference type="OrthoDB" id="413560at2759"/>
<dbReference type="AlphaFoldDB" id="A0A1Q9EI04"/>
<proteinExistence type="predicted"/>
<comment type="caution">
    <text evidence="3">The sequence shown here is derived from an EMBL/GenBank/DDBJ whole genome shotgun (WGS) entry which is preliminary data.</text>
</comment>
<organism evidence="3 4">
    <name type="scientific">Symbiodinium microadriaticum</name>
    <name type="common">Dinoflagellate</name>
    <name type="synonym">Zooxanthella microadriatica</name>
    <dbReference type="NCBI Taxonomy" id="2951"/>
    <lineage>
        <taxon>Eukaryota</taxon>
        <taxon>Sar</taxon>
        <taxon>Alveolata</taxon>
        <taxon>Dinophyceae</taxon>
        <taxon>Suessiales</taxon>
        <taxon>Symbiodiniaceae</taxon>
        <taxon>Symbiodinium</taxon>
    </lineage>
</organism>
<dbReference type="EMBL" id="LSRX01000148">
    <property type="protein sequence ID" value="OLQ07011.1"/>
    <property type="molecule type" value="Genomic_DNA"/>
</dbReference>
<evidence type="ECO:0000256" key="1">
    <source>
        <dbReference type="SAM" id="Coils"/>
    </source>
</evidence>
<dbReference type="Proteomes" id="UP000186817">
    <property type="component" value="Unassembled WGS sequence"/>
</dbReference>
<feature type="coiled-coil region" evidence="1">
    <location>
        <begin position="265"/>
        <end position="292"/>
    </location>
</feature>
<reference evidence="3 4" key="1">
    <citation type="submission" date="2016-02" db="EMBL/GenBank/DDBJ databases">
        <title>Genome analysis of coral dinoflagellate symbionts highlights evolutionary adaptations to a symbiotic lifestyle.</title>
        <authorList>
            <person name="Aranda M."/>
            <person name="Li Y."/>
            <person name="Liew Y.J."/>
            <person name="Baumgarten S."/>
            <person name="Simakov O."/>
            <person name="Wilson M."/>
            <person name="Piel J."/>
            <person name="Ashoor H."/>
            <person name="Bougouffa S."/>
            <person name="Bajic V.B."/>
            <person name="Ryu T."/>
            <person name="Ravasi T."/>
            <person name="Bayer T."/>
            <person name="Micklem G."/>
            <person name="Kim H."/>
            <person name="Bhak J."/>
            <person name="Lajeunesse T.C."/>
            <person name="Voolstra C.R."/>
        </authorList>
    </citation>
    <scope>NUCLEOTIDE SEQUENCE [LARGE SCALE GENOMIC DNA]</scope>
    <source>
        <strain evidence="3 4">CCMP2467</strain>
    </source>
</reference>
<evidence type="ECO:0000256" key="2">
    <source>
        <dbReference type="SAM" id="MobiDB-lite"/>
    </source>
</evidence>
<accession>A0A1Q9EI04</accession>
<feature type="compositionally biased region" description="Low complexity" evidence="2">
    <location>
        <begin position="54"/>
        <end position="63"/>
    </location>
</feature>
<evidence type="ECO:0000313" key="3">
    <source>
        <dbReference type="EMBL" id="OLQ07011.1"/>
    </source>
</evidence>
<feature type="compositionally biased region" description="Basic residues" evidence="2">
    <location>
        <begin position="11"/>
        <end position="28"/>
    </location>
</feature>